<gene>
    <name evidence="3" type="primary">xecE_1</name>
    <name evidence="3" type="ORF">Pla144_01840</name>
</gene>
<dbReference type="GO" id="GO:0005997">
    <property type="term" value="P:xylulose metabolic process"/>
    <property type="evidence" value="ECO:0007669"/>
    <property type="project" value="TreeGrafter"/>
</dbReference>
<organism evidence="3 4">
    <name type="scientific">Bythopirellula polymerisocia</name>
    <dbReference type="NCBI Taxonomy" id="2528003"/>
    <lineage>
        <taxon>Bacteria</taxon>
        <taxon>Pseudomonadati</taxon>
        <taxon>Planctomycetota</taxon>
        <taxon>Planctomycetia</taxon>
        <taxon>Pirellulales</taxon>
        <taxon>Lacipirellulaceae</taxon>
        <taxon>Bythopirellula</taxon>
    </lineage>
</organism>
<keyword evidence="3" id="KW-0560">Oxidoreductase</keyword>
<dbReference type="SUPFAM" id="SSF51735">
    <property type="entry name" value="NAD(P)-binding Rossmann-fold domains"/>
    <property type="match status" value="1"/>
</dbReference>
<dbReference type="Pfam" id="PF13561">
    <property type="entry name" value="adh_short_C2"/>
    <property type="match status" value="1"/>
</dbReference>
<keyword evidence="2" id="KW-0521">NADP</keyword>
<dbReference type="EMBL" id="SJPS01000001">
    <property type="protein sequence ID" value="TWU29406.1"/>
    <property type="molecule type" value="Genomic_DNA"/>
</dbReference>
<evidence type="ECO:0000313" key="4">
    <source>
        <dbReference type="Proteomes" id="UP000318437"/>
    </source>
</evidence>
<dbReference type="PANTHER" id="PTHR44252">
    <property type="entry name" value="D-ERYTHRULOSE REDUCTASE"/>
    <property type="match status" value="1"/>
</dbReference>
<dbReference type="PRINTS" id="PR00081">
    <property type="entry name" value="GDHRDH"/>
</dbReference>
<proteinExistence type="inferred from homology"/>
<dbReference type="InterPro" id="IPR002347">
    <property type="entry name" value="SDR_fam"/>
</dbReference>
<dbReference type="AlphaFoldDB" id="A0A5C6D2G7"/>
<dbReference type="PROSITE" id="PS51257">
    <property type="entry name" value="PROKAR_LIPOPROTEIN"/>
    <property type="match status" value="1"/>
</dbReference>
<protein>
    <submittedName>
        <fullName evidence="3">2-(S)-hydroxypropyl-CoM dehydrogenase</fullName>
        <ecNumber evidence="3">1.1.1.269</ecNumber>
    </submittedName>
</protein>
<evidence type="ECO:0000256" key="2">
    <source>
        <dbReference type="ARBA" id="ARBA00022857"/>
    </source>
</evidence>
<keyword evidence="4" id="KW-1185">Reference proteome</keyword>
<comment type="caution">
    <text evidence="3">The sequence shown here is derived from an EMBL/GenBank/DDBJ whole genome shotgun (WGS) entry which is preliminary data.</text>
</comment>
<reference evidence="3 4" key="1">
    <citation type="submission" date="2019-02" db="EMBL/GenBank/DDBJ databases">
        <title>Deep-cultivation of Planctomycetes and their phenomic and genomic characterization uncovers novel biology.</title>
        <authorList>
            <person name="Wiegand S."/>
            <person name="Jogler M."/>
            <person name="Boedeker C."/>
            <person name="Pinto D."/>
            <person name="Vollmers J."/>
            <person name="Rivas-Marin E."/>
            <person name="Kohn T."/>
            <person name="Peeters S.H."/>
            <person name="Heuer A."/>
            <person name="Rast P."/>
            <person name="Oberbeckmann S."/>
            <person name="Bunk B."/>
            <person name="Jeske O."/>
            <person name="Meyerdierks A."/>
            <person name="Storesund J.E."/>
            <person name="Kallscheuer N."/>
            <person name="Luecker S."/>
            <person name="Lage O.M."/>
            <person name="Pohl T."/>
            <person name="Merkel B.J."/>
            <person name="Hornburger P."/>
            <person name="Mueller R.-W."/>
            <person name="Bruemmer F."/>
            <person name="Labrenz M."/>
            <person name="Spormann A.M."/>
            <person name="Op Den Camp H."/>
            <person name="Overmann J."/>
            <person name="Amann R."/>
            <person name="Jetten M.S.M."/>
            <person name="Mascher T."/>
            <person name="Medema M.H."/>
            <person name="Devos D.P."/>
            <person name="Kaster A.-K."/>
            <person name="Ovreas L."/>
            <person name="Rohde M."/>
            <person name="Galperin M.Y."/>
            <person name="Jogler C."/>
        </authorList>
    </citation>
    <scope>NUCLEOTIDE SEQUENCE [LARGE SCALE GENOMIC DNA]</scope>
    <source>
        <strain evidence="3 4">Pla144</strain>
    </source>
</reference>
<dbReference type="GO" id="GO:0050575">
    <property type="term" value="F:2-(S)-hydroxypropyl-CoM dehydrogenase activity"/>
    <property type="evidence" value="ECO:0007669"/>
    <property type="project" value="UniProtKB-EC"/>
</dbReference>
<dbReference type="InterPro" id="IPR051737">
    <property type="entry name" value="L-xylulose/Carbonyl_redctase"/>
</dbReference>
<dbReference type="PANTHER" id="PTHR44252:SF3">
    <property type="entry name" value="D-ERYTHRULOSE REDUCTASE-RELATED"/>
    <property type="match status" value="1"/>
</dbReference>
<accession>A0A5C6D2G7</accession>
<dbReference type="GO" id="GO:0050038">
    <property type="term" value="F:L-xylulose reductase (NADPH) activity"/>
    <property type="evidence" value="ECO:0007669"/>
    <property type="project" value="TreeGrafter"/>
</dbReference>
<evidence type="ECO:0000256" key="1">
    <source>
        <dbReference type="ARBA" id="ARBA00006484"/>
    </source>
</evidence>
<dbReference type="GO" id="GO:0004090">
    <property type="term" value="F:carbonyl reductase (NADPH) activity"/>
    <property type="evidence" value="ECO:0007669"/>
    <property type="project" value="TreeGrafter"/>
</dbReference>
<dbReference type="GO" id="GO:0006006">
    <property type="term" value="P:glucose metabolic process"/>
    <property type="evidence" value="ECO:0007669"/>
    <property type="project" value="TreeGrafter"/>
</dbReference>
<dbReference type="Gene3D" id="3.40.50.720">
    <property type="entry name" value="NAD(P)-binding Rossmann-like Domain"/>
    <property type="match status" value="1"/>
</dbReference>
<sequence>MIKGGGGNILNISSSASLVACRGHGAYAPAKSSLNMLTREMALEWGRHNIKANTICPTAVMTDLGQQVWGSHPMQAEWLRAKIPAGRFAEVSDVVELTTYLLGPKNTFVNGAIIPCDGGLLVGYADDPPQDN</sequence>
<comment type="similarity">
    <text evidence="1">Belongs to the short-chain dehydrogenases/reductases (SDR) family.</text>
</comment>
<name>A0A5C6D2G7_9BACT</name>
<dbReference type="EC" id="1.1.1.269" evidence="3"/>
<dbReference type="InterPro" id="IPR036291">
    <property type="entry name" value="NAD(P)-bd_dom_sf"/>
</dbReference>
<evidence type="ECO:0000313" key="3">
    <source>
        <dbReference type="EMBL" id="TWU29406.1"/>
    </source>
</evidence>
<dbReference type="Proteomes" id="UP000318437">
    <property type="component" value="Unassembled WGS sequence"/>
</dbReference>
<dbReference type="OrthoDB" id="597477at2"/>